<keyword evidence="3" id="KW-1185">Reference proteome</keyword>
<keyword evidence="1" id="KW-0472">Membrane</keyword>
<feature type="transmembrane region" description="Helical" evidence="1">
    <location>
        <begin position="180"/>
        <end position="200"/>
    </location>
</feature>
<evidence type="ECO:0000313" key="2">
    <source>
        <dbReference type="EMBL" id="SHJ95717.1"/>
    </source>
</evidence>
<reference evidence="3" key="1">
    <citation type="submission" date="2016-11" db="EMBL/GenBank/DDBJ databases">
        <authorList>
            <person name="Varghese N."/>
            <person name="Submissions S."/>
        </authorList>
    </citation>
    <scope>NUCLEOTIDE SEQUENCE [LARGE SCALE GENOMIC DNA]</scope>
    <source>
        <strain evidence="3">DSM 16478</strain>
    </source>
</reference>
<dbReference type="AlphaFoldDB" id="A0A1M6NJ46"/>
<gene>
    <name evidence="2" type="ORF">SAMN04488007_2073</name>
</gene>
<sequence length="208" mass="23835">MFTKLKTPQRLHTGFILVIAFLLVLGSNRLYHRHFSTLQNTVNSVYEDRVKVQGYIYQLNNIFHSKRLRFITEDNFTPVATENEKAEKLLSQFALTELTAKEYSALNQLSTQFQKLKIFENKVLESQDNLINGVTILSLQTLKEIDNKLDVLATIQLEESKQMTQLSNKALESNLLMSKLSLGFLILIGLALLALIFYPLKTKQPVLD</sequence>
<evidence type="ECO:0008006" key="4">
    <source>
        <dbReference type="Google" id="ProtNLM"/>
    </source>
</evidence>
<protein>
    <recommendedName>
        <fullName evidence="4">Four helix bundle sensory module for signal transduction</fullName>
    </recommendedName>
</protein>
<keyword evidence="1" id="KW-0812">Transmembrane</keyword>
<evidence type="ECO:0000313" key="3">
    <source>
        <dbReference type="Proteomes" id="UP000184314"/>
    </source>
</evidence>
<proteinExistence type="predicted"/>
<feature type="transmembrane region" description="Helical" evidence="1">
    <location>
        <begin position="12"/>
        <end position="31"/>
    </location>
</feature>
<dbReference type="EMBL" id="FQZX01000001">
    <property type="protein sequence ID" value="SHJ95717.1"/>
    <property type="molecule type" value="Genomic_DNA"/>
</dbReference>
<dbReference type="OrthoDB" id="1438991at2"/>
<organism evidence="2 3">
    <name type="scientific">Maribacter aquivivus</name>
    <dbReference type="NCBI Taxonomy" id="228958"/>
    <lineage>
        <taxon>Bacteria</taxon>
        <taxon>Pseudomonadati</taxon>
        <taxon>Bacteroidota</taxon>
        <taxon>Flavobacteriia</taxon>
        <taxon>Flavobacteriales</taxon>
        <taxon>Flavobacteriaceae</taxon>
        <taxon>Maribacter</taxon>
    </lineage>
</organism>
<dbReference type="Proteomes" id="UP000184314">
    <property type="component" value="Unassembled WGS sequence"/>
</dbReference>
<name>A0A1M6NJ46_9FLAO</name>
<accession>A0A1M6NJ46</accession>
<keyword evidence="1" id="KW-1133">Transmembrane helix</keyword>
<dbReference type="STRING" id="228958.SAMN04488007_2073"/>
<dbReference type="RefSeq" id="WP_139251925.1">
    <property type="nucleotide sequence ID" value="NZ_FQZX01000001.1"/>
</dbReference>
<evidence type="ECO:0000256" key="1">
    <source>
        <dbReference type="SAM" id="Phobius"/>
    </source>
</evidence>